<keyword evidence="2" id="KW-0732">Signal</keyword>
<evidence type="ECO:0000256" key="1">
    <source>
        <dbReference type="SAM" id="MobiDB-lite"/>
    </source>
</evidence>
<dbReference type="PROSITE" id="PS51257">
    <property type="entry name" value="PROKAR_LIPOPROTEIN"/>
    <property type="match status" value="1"/>
</dbReference>
<comment type="caution">
    <text evidence="3">The sequence shown here is derived from an EMBL/GenBank/DDBJ whole genome shotgun (WGS) entry which is preliminary data.</text>
</comment>
<accession>A0A4R6M891</accession>
<proteinExistence type="predicted"/>
<protein>
    <recommendedName>
        <fullName evidence="5">Lipoprotein</fullName>
    </recommendedName>
</protein>
<reference evidence="3 4" key="1">
    <citation type="submission" date="2019-03" db="EMBL/GenBank/DDBJ databases">
        <title>Genomic Encyclopedia of Type Strains, Phase III (KMG-III): the genomes of soil and plant-associated and newly described type strains.</title>
        <authorList>
            <person name="Whitman W."/>
        </authorList>
    </citation>
    <scope>NUCLEOTIDE SEQUENCE [LARGE SCALE GENOMIC DNA]</scope>
    <source>
        <strain evidence="3 4">CECT 7378</strain>
    </source>
</reference>
<feature type="chain" id="PRO_5020943790" description="Lipoprotein" evidence="2">
    <location>
        <begin position="18"/>
        <end position="74"/>
    </location>
</feature>
<name>A0A4R6M891_9GAMM</name>
<evidence type="ECO:0008006" key="5">
    <source>
        <dbReference type="Google" id="ProtNLM"/>
    </source>
</evidence>
<evidence type="ECO:0000313" key="3">
    <source>
        <dbReference type="EMBL" id="TDO96379.1"/>
    </source>
</evidence>
<feature type="region of interest" description="Disordered" evidence="1">
    <location>
        <begin position="41"/>
        <end position="74"/>
    </location>
</feature>
<sequence>MKTFLIVFLAISLSACSYFQGHTGKVQDAYYVPVIQSDKRASSGAQNSNSGVTPLQISDQKRSSQDPYVPVILP</sequence>
<organism evidence="3 4">
    <name type="scientific">Marinomonas balearica</name>
    <dbReference type="NCBI Taxonomy" id="491947"/>
    <lineage>
        <taxon>Bacteria</taxon>
        <taxon>Pseudomonadati</taxon>
        <taxon>Pseudomonadota</taxon>
        <taxon>Gammaproteobacteria</taxon>
        <taxon>Oceanospirillales</taxon>
        <taxon>Oceanospirillaceae</taxon>
        <taxon>Marinomonas</taxon>
    </lineage>
</organism>
<dbReference type="Proteomes" id="UP000294656">
    <property type="component" value="Unassembled WGS sequence"/>
</dbReference>
<feature type="compositionally biased region" description="Polar residues" evidence="1">
    <location>
        <begin position="43"/>
        <end position="58"/>
    </location>
</feature>
<dbReference type="RefSeq" id="WP_133504670.1">
    <property type="nucleotide sequence ID" value="NZ_SNXC01000014.1"/>
</dbReference>
<feature type="signal peptide" evidence="2">
    <location>
        <begin position="1"/>
        <end position="17"/>
    </location>
</feature>
<dbReference type="OrthoDB" id="6106966at2"/>
<evidence type="ECO:0000256" key="2">
    <source>
        <dbReference type="SAM" id="SignalP"/>
    </source>
</evidence>
<dbReference type="EMBL" id="SNXC01000014">
    <property type="protein sequence ID" value="TDO96379.1"/>
    <property type="molecule type" value="Genomic_DNA"/>
</dbReference>
<evidence type="ECO:0000313" key="4">
    <source>
        <dbReference type="Proteomes" id="UP000294656"/>
    </source>
</evidence>
<keyword evidence="4" id="KW-1185">Reference proteome</keyword>
<gene>
    <name evidence="3" type="ORF">DFP79_2953</name>
</gene>
<dbReference type="AlphaFoldDB" id="A0A4R6M891"/>